<keyword evidence="4" id="KW-1185">Reference proteome</keyword>
<organism evidence="3 4">
    <name type="scientific">Carnegiea gigantea</name>
    <dbReference type="NCBI Taxonomy" id="171969"/>
    <lineage>
        <taxon>Eukaryota</taxon>
        <taxon>Viridiplantae</taxon>
        <taxon>Streptophyta</taxon>
        <taxon>Embryophyta</taxon>
        <taxon>Tracheophyta</taxon>
        <taxon>Spermatophyta</taxon>
        <taxon>Magnoliopsida</taxon>
        <taxon>eudicotyledons</taxon>
        <taxon>Gunneridae</taxon>
        <taxon>Pentapetalae</taxon>
        <taxon>Caryophyllales</taxon>
        <taxon>Cactineae</taxon>
        <taxon>Cactaceae</taxon>
        <taxon>Cactoideae</taxon>
        <taxon>Echinocereeae</taxon>
        <taxon>Carnegiea</taxon>
    </lineage>
</organism>
<dbReference type="SMART" id="SM00271">
    <property type="entry name" value="DnaJ"/>
    <property type="match status" value="1"/>
</dbReference>
<feature type="compositionally biased region" description="Basic and acidic residues" evidence="1">
    <location>
        <begin position="402"/>
        <end position="415"/>
    </location>
</feature>
<feature type="compositionally biased region" description="Basic and acidic residues" evidence="1">
    <location>
        <begin position="295"/>
        <end position="307"/>
    </location>
</feature>
<proteinExistence type="predicted"/>
<evidence type="ECO:0000259" key="2">
    <source>
        <dbReference type="PROSITE" id="PS50076"/>
    </source>
</evidence>
<evidence type="ECO:0000313" key="4">
    <source>
        <dbReference type="Proteomes" id="UP001153076"/>
    </source>
</evidence>
<dbReference type="InterPro" id="IPR001623">
    <property type="entry name" value="DnaJ_domain"/>
</dbReference>
<dbReference type="CDD" id="cd06257">
    <property type="entry name" value="DnaJ"/>
    <property type="match status" value="1"/>
</dbReference>
<dbReference type="PANTHER" id="PTHR45089:SF24">
    <property type="entry name" value="DNAJ HEAT SHOCK N-TERMINAL DOMAIN-CONTAINING PROTEIN"/>
    <property type="match status" value="1"/>
</dbReference>
<dbReference type="PROSITE" id="PS50076">
    <property type="entry name" value="DNAJ_2"/>
    <property type="match status" value="1"/>
</dbReference>
<dbReference type="EMBL" id="JAKOGI010000442">
    <property type="protein sequence ID" value="KAJ8434952.1"/>
    <property type="molecule type" value="Genomic_DNA"/>
</dbReference>
<dbReference type="AlphaFoldDB" id="A0A9Q1QAH3"/>
<dbReference type="InterPro" id="IPR036869">
    <property type="entry name" value="J_dom_sf"/>
</dbReference>
<dbReference type="PRINTS" id="PR00625">
    <property type="entry name" value="JDOMAIN"/>
</dbReference>
<dbReference type="PANTHER" id="PTHR45089">
    <property type="entry name" value="DNAJ HEAT SHOCK AMINO-TERMINAL DOMAIN PROTEIN-RELATED"/>
    <property type="match status" value="1"/>
</dbReference>
<feature type="compositionally biased region" description="Basic residues" evidence="1">
    <location>
        <begin position="362"/>
        <end position="373"/>
    </location>
</feature>
<dbReference type="SUPFAM" id="SSF46565">
    <property type="entry name" value="Chaperone J-domain"/>
    <property type="match status" value="1"/>
</dbReference>
<feature type="domain" description="J" evidence="2">
    <location>
        <begin position="67"/>
        <end position="131"/>
    </location>
</feature>
<sequence>MECNKEEASRAKAIAERKMQDKDFVGARKFALKAQQLYPDTENISQMICVCDVHCSAENKIFGNDLDWYGILQIGDSADDALIKKQYRKLALLLHPDKNKFSGAESAFKLIGEAQRVLLDREKRSFYDMKRRTTYKPVLPNQASQQTSKGFNPAQRSKVHSNFTSNPSSIAKGFSVPFQGPKQQAQSGAANGRETFWTMCPFCSIRYQYYKEVLNRALRCQNCNKPFIAYNMHDQATRPGSNATPPIFPRQDACNVSASKAGSETVNRKPDSNPGCQAAENAEFVKSQQARQSHKGSDYLQRKHEQGSKPSRKANSTRGRKQMVESSESFESDSSLDSEGLEMQSDGDTLRAQQYDNVGDHHTRRSSRNKRHVSYNENASDDDGTMPLPKRAKVSGSSSPLTEKKLDASGKEHASKGFSPASASVNEGRKGVCNNSDDAETIVEPMKKSPEAENGFIVDSSPEISPEPTFHEYPDPEFCDFDKDREEHCFKVGQVWAAYDTVDAMPRFYARIRKVFSPKFKLQITWLEPDPDDEDGIMWAESELPFSCGKFKFGNSEYTEDRLMFSHLVSWEKGSGRDYVKIYPQKGETWALFKNWDAKWYEISEKERKYEYEFVEVLSQYDDIVGIRVAHLGKLKGFASLFCQIGEKEIQIPPAEVLRFSHRVPSYRMTGNERKDVPRGSFELDPASITMKLEEVSLPKVDGCSPANDLPSSAAHANSSMETANPSASYYCDNEVEHVNKPDVDVNGQEVPDSEFFYFDGMKSDDKFQVNQVWALYSDIDGLPKYYGLIKKIDTHPGFKLHIAWLEVCYLASDMVLWKDKHMPISCGQFKVKGGRGQQYTSSSSFSHQLRVEQTGRKNMFAIYPRKGDVWAIYKNWHPDMTSSCLKNCEYDVVEVLEENPLYVIVSFLERVHGFNSVFRPQKNGDSHLTREIPLSELLRFSHQIPSFRLTDEKDGSLRENLPIPPLKAQNSPYCTRRLSLDL</sequence>
<dbReference type="OrthoDB" id="10250354at2759"/>
<feature type="compositionally biased region" description="Acidic residues" evidence="1">
    <location>
        <begin position="328"/>
        <end position="340"/>
    </location>
</feature>
<reference evidence="3" key="1">
    <citation type="submission" date="2022-04" db="EMBL/GenBank/DDBJ databases">
        <title>Carnegiea gigantea Genome sequencing and assembly v2.</title>
        <authorList>
            <person name="Copetti D."/>
            <person name="Sanderson M.J."/>
            <person name="Burquez A."/>
            <person name="Wojciechowski M.F."/>
        </authorList>
    </citation>
    <scope>NUCLEOTIDE SEQUENCE</scope>
    <source>
        <strain evidence="3">SGP5-SGP5p</strain>
        <tissue evidence="3">Aerial part</tissue>
    </source>
</reference>
<dbReference type="Proteomes" id="UP001153076">
    <property type="component" value="Unassembled WGS sequence"/>
</dbReference>
<dbReference type="Pfam" id="PF11926">
    <property type="entry name" value="DUF3444"/>
    <property type="match status" value="2"/>
</dbReference>
<accession>A0A9Q1QAH3</accession>
<gene>
    <name evidence="3" type="ORF">Cgig2_025988</name>
</gene>
<dbReference type="InterPro" id="IPR024593">
    <property type="entry name" value="DUF3444"/>
</dbReference>
<feature type="compositionally biased region" description="Polar residues" evidence="1">
    <location>
        <begin position="256"/>
        <end position="265"/>
    </location>
</feature>
<feature type="compositionally biased region" description="Polar residues" evidence="1">
    <location>
        <begin position="141"/>
        <end position="150"/>
    </location>
</feature>
<dbReference type="Pfam" id="PF00226">
    <property type="entry name" value="DnaJ"/>
    <property type="match status" value="1"/>
</dbReference>
<feature type="region of interest" description="Disordered" evidence="1">
    <location>
        <begin position="256"/>
        <end position="472"/>
    </location>
</feature>
<evidence type="ECO:0000256" key="1">
    <source>
        <dbReference type="SAM" id="MobiDB-lite"/>
    </source>
</evidence>
<name>A0A9Q1QAH3_9CARY</name>
<comment type="caution">
    <text evidence="3">The sequence shown here is derived from an EMBL/GenBank/DDBJ whole genome shotgun (WGS) entry which is preliminary data.</text>
</comment>
<evidence type="ECO:0000313" key="3">
    <source>
        <dbReference type="EMBL" id="KAJ8434952.1"/>
    </source>
</evidence>
<dbReference type="Gene3D" id="1.10.287.110">
    <property type="entry name" value="DnaJ domain"/>
    <property type="match status" value="1"/>
</dbReference>
<feature type="region of interest" description="Disordered" evidence="1">
    <location>
        <begin position="141"/>
        <end position="163"/>
    </location>
</feature>
<protein>
    <recommendedName>
        <fullName evidence="2">J domain-containing protein</fullName>
    </recommendedName>
</protein>